<keyword evidence="8 9" id="KW-0472">Membrane</keyword>
<evidence type="ECO:0000313" key="10">
    <source>
        <dbReference type="EMBL" id="RRT91895.1"/>
    </source>
</evidence>
<dbReference type="Proteomes" id="UP000267844">
    <property type="component" value="Unassembled WGS sequence"/>
</dbReference>
<keyword evidence="6 9" id="KW-0812">Transmembrane</keyword>
<comment type="similarity">
    <text evidence="2">Belongs to the outer membrane factor (OMF) (TC 1.B.17) family.</text>
</comment>
<dbReference type="Gene3D" id="3.30.70.1440">
    <property type="entry name" value="Multidrug efflux transporter AcrB pore domain"/>
    <property type="match status" value="1"/>
</dbReference>
<comment type="caution">
    <text evidence="10">The sequence shown here is derived from an EMBL/GenBank/DDBJ whole genome shotgun (WGS) entry which is preliminary data.</text>
</comment>
<sequence length="1453" mass="161862">MLDKIIKFSIQNKIVIGIMTVLWIIWGVWSATKLPIDAVPDITNNQVQIITVSPTLAGQEVEQLVTFPIEQSIANIPDIEETRSISRFGLSVITVVFKEDVDIYFARQLVNEKLKEAQEDIPQGVGIPELSPVSTGLGEVYQYILHPKKGSEKKYNSKQLREMQDWIVRRQLNGTPGVAEINSFGGELKEYEVALDPNRLRAMGISVSDIFDALEKNNQNTGGAYIDKKPNAYFIRGIGMVTSLDDVKLIPVKNATGTVPIFIKDVADVRLGHAIRYGAMTYNGEVDAVGGVVMMLKGANSNEVVNLIKEKIPTIQKSLPDDIVIEPFLDRTNLVNRAIKTVEKNLIEGALIVIFVLVIFLGNLRAGLIVASAIPLSLLFALGMMNVFGVSANLMSLGAIDFGLIVDGAVIIVEATLHHLGLRKSTHRLTQKEMDEEVFLSASKIRNSAAFGEIIILIVYIPILTLVGVEGKMFTPMAKTVGFAILGALILSLTYIPMMSALFLSKKPTLKASFSDKMMVKIHKVYEPLLEKAIRIKYWLVGITVAIFAVSIIQFRNMGGEFIPQLQEGDFAFHCILPQGSSLTQSLETSMQASRILKEFDEVKMVVGKTGSAEVPTDPMPPEATDMIVVLKPKDEWKRNISYEELGDEMMEKLEVIPGVFFEKNQPIQMRFNELMTGIRQDVAVKIFGENLDSLSYYADKTSKAIQSVEGVTAPQVERVSGLPQINVEYDRIRMANYGLNIQDVNDMLSTAFAGKTAGQVFENERRFDLVVRLDSAHRKSIDDINNLMIPTSSGNQIPISQVANVSYKLGASQISREEGKRRIVIGFNVKDRDVQSVVKDIQTKLDNEIKLPSGYYFTYGGQFENLQAASQRLMIAVPISLLLIFMLLYFTFHSFKQAALIFTAIPMSAIGGIFALIIRDMPFSISAGIGFIALFGVAVLNGIVLIGTFNQLEKEGEKNILKRIMEGTNIRLRPVLMTATVASLGFLPMAISTGAGAEVQKPLATVVIGGLITATFLTLFVLPMLYLIFNSKLPKIKLNSKNSLPFLVIGMFLMGQSIQAQTRSINIQEAQQIAIENNPLIKANERSISSSEALKGTANELPKLNVEAQLGQYASPKFDYGLSISQSIPFPTIFKHRKAVLESEVNNKKIQKEVTTNELLKQVRTYFYQIEYLEYNHDQLEQLNKLYLEFIRIASVRFNAGDIKKIEINTAETQQGEINLLLKQNKVYLANAYKNLNVLLNTEENFTITKETNYIPLKLSGILDGSTIDNNPTLKAFYQQMEITERNKEVVKAEGLPEFSLGVNSLSMIGMHEKNGVQRYYNGLDRFTSVNLGVAIPLTFGATKAKIKALEYDKQAIQETANFQKQQLTIQLDNSINQYQQDWEQYEYYVNQAIPNAEKIVKAAQLGYKTGEISYVEYLFALQTATDIQLKYLESIQQVNQTVVNINSIINQ</sequence>
<dbReference type="NCBIfam" id="TIGR00914">
    <property type="entry name" value="2A0601"/>
    <property type="match status" value="1"/>
</dbReference>
<dbReference type="Gene3D" id="3.30.70.1320">
    <property type="entry name" value="Multidrug efflux transporter AcrB pore domain like"/>
    <property type="match status" value="1"/>
</dbReference>
<proteinExistence type="inferred from homology"/>
<name>A0A3R8UQ01_9FLAO</name>
<dbReference type="GO" id="GO:0042910">
    <property type="term" value="F:xenobiotic transmembrane transporter activity"/>
    <property type="evidence" value="ECO:0007669"/>
    <property type="project" value="TreeGrafter"/>
</dbReference>
<evidence type="ECO:0000256" key="7">
    <source>
        <dbReference type="ARBA" id="ARBA00022989"/>
    </source>
</evidence>
<dbReference type="Gene3D" id="3.30.2090.10">
    <property type="entry name" value="Multidrug efflux transporter AcrB TolC docking domain, DN and DC subdomains"/>
    <property type="match status" value="2"/>
</dbReference>
<feature type="transmembrane region" description="Helical" evidence="9">
    <location>
        <begin position="12"/>
        <end position="29"/>
    </location>
</feature>
<evidence type="ECO:0000256" key="5">
    <source>
        <dbReference type="ARBA" id="ARBA00022475"/>
    </source>
</evidence>
<evidence type="ECO:0000256" key="2">
    <source>
        <dbReference type="ARBA" id="ARBA00007613"/>
    </source>
</evidence>
<dbReference type="SUPFAM" id="SSF82693">
    <property type="entry name" value="Multidrug efflux transporter AcrB pore domain, PN1, PN2, PC1 and PC2 subdomains"/>
    <property type="match status" value="3"/>
</dbReference>
<accession>A0A3R8UQ01</accession>
<keyword evidence="4" id="KW-0813">Transport</keyword>
<dbReference type="InterPro" id="IPR001036">
    <property type="entry name" value="Acrflvin-R"/>
</dbReference>
<dbReference type="SUPFAM" id="SSF82714">
    <property type="entry name" value="Multidrug efflux transporter AcrB TolC docking domain, DN and DC subdomains"/>
    <property type="match status" value="2"/>
</dbReference>
<dbReference type="InterPro" id="IPR027463">
    <property type="entry name" value="AcrB_DN_DC_subdom"/>
</dbReference>
<evidence type="ECO:0000256" key="8">
    <source>
        <dbReference type="ARBA" id="ARBA00023136"/>
    </source>
</evidence>
<comment type="similarity">
    <text evidence="3">Belongs to the resistance-nodulation-cell division (RND) (TC 2.A.6) family.</text>
</comment>
<dbReference type="Gene3D" id="3.30.70.1430">
    <property type="entry name" value="Multidrug efflux transporter AcrB pore domain"/>
    <property type="match status" value="2"/>
</dbReference>
<reference evidence="10 11" key="1">
    <citation type="submission" date="2018-10" db="EMBL/GenBank/DDBJ databases">
        <title>Transmission dynamics of multidrug resistant bacteria on intensive care unit surfaces.</title>
        <authorList>
            <person name="D'Souza A.W."/>
            <person name="Potter R.F."/>
            <person name="Wallace M."/>
            <person name="Shupe A."/>
            <person name="Patel S."/>
            <person name="Sun S."/>
            <person name="Gul D."/>
            <person name="Kwon J.H."/>
            <person name="Andleeb S."/>
            <person name="Burnham C.-A.D."/>
            <person name="Dantas G."/>
        </authorList>
    </citation>
    <scope>NUCLEOTIDE SEQUENCE [LARGE SCALE GENOMIC DNA]</scope>
    <source>
        <strain evidence="10 11">WF_348</strain>
    </source>
</reference>
<feature type="transmembrane region" description="Helical" evidence="9">
    <location>
        <begin position="874"/>
        <end position="893"/>
    </location>
</feature>
<gene>
    <name evidence="10" type="ORF">EGI89_07725</name>
</gene>
<evidence type="ECO:0000256" key="9">
    <source>
        <dbReference type="SAM" id="Phobius"/>
    </source>
</evidence>
<evidence type="ECO:0000313" key="11">
    <source>
        <dbReference type="Proteomes" id="UP000267844"/>
    </source>
</evidence>
<dbReference type="SUPFAM" id="SSF56954">
    <property type="entry name" value="Outer membrane efflux proteins (OEP)"/>
    <property type="match status" value="1"/>
</dbReference>
<feature type="transmembrane region" description="Helical" evidence="9">
    <location>
        <begin position="971"/>
        <end position="992"/>
    </location>
</feature>
<feature type="transmembrane region" description="Helical" evidence="9">
    <location>
        <begin position="346"/>
        <end position="364"/>
    </location>
</feature>
<organism evidence="10 11">
    <name type="scientific">Empedobacter falsenii</name>
    <dbReference type="NCBI Taxonomy" id="343874"/>
    <lineage>
        <taxon>Bacteria</taxon>
        <taxon>Pseudomonadati</taxon>
        <taxon>Bacteroidota</taxon>
        <taxon>Flavobacteriia</taxon>
        <taxon>Flavobacteriales</taxon>
        <taxon>Weeksellaceae</taxon>
        <taxon>Empedobacter</taxon>
    </lineage>
</organism>
<feature type="transmembrane region" description="Helical" evidence="9">
    <location>
        <begin position="538"/>
        <end position="555"/>
    </location>
</feature>
<dbReference type="EMBL" id="RHPO01000012">
    <property type="protein sequence ID" value="RRT91895.1"/>
    <property type="molecule type" value="Genomic_DNA"/>
</dbReference>
<evidence type="ECO:0000256" key="4">
    <source>
        <dbReference type="ARBA" id="ARBA00022448"/>
    </source>
</evidence>
<protein>
    <submittedName>
        <fullName evidence="10">CusA/CzcA family heavy metal efflux RND transporter</fullName>
    </submittedName>
</protein>
<dbReference type="PRINTS" id="PR00702">
    <property type="entry name" value="ACRIFLAVINRP"/>
</dbReference>
<dbReference type="GO" id="GO:0015562">
    <property type="term" value="F:efflux transmembrane transporter activity"/>
    <property type="evidence" value="ECO:0007669"/>
    <property type="project" value="InterPro"/>
</dbReference>
<feature type="transmembrane region" description="Helical" evidence="9">
    <location>
        <begin position="449"/>
        <end position="469"/>
    </location>
</feature>
<feature type="transmembrane region" description="Helical" evidence="9">
    <location>
        <begin position="900"/>
        <end position="919"/>
    </location>
</feature>
<dbReference type="SUPFAM" id="SSF82866">
    <property type="entry name" value="Multidrug efflux transporter AcrB transmembrane domain"/>
    <property type="match status" value="2"/>
</dbReference>
<feature type="transmembrane region" description="Helical" evidence="9">
    <location>
        <begin position="1004"/>
        <end position="1030"/>
    </location>
</feature>
<dbReference type="InterPro" id="IPR003423">
    <property type="entry name" value="OMP_efflux"/>
</dbReference>
<dbReference type="PANTHER" id="PTHR32063">
    <property type="match status" value="1"/>
</dbReference>
<keyword evidence="5" id="KW-1003">Cell membrane</keyword>
<dbReference type="Pfam" id="PF02321">
    <property type="entry name" value="OEP"/>
    <property type="match status" value="1"/>
</dbReference>
<dbReference type="Gene3D" id="1.20.1600.10">
    <property type="entry name" value="Outer membrane efflux proteins (OEP)"/>
    <property type="match status" value="1"/>
</dbReference>
<dbReference type="Gene3D" id="1.20.1640.10">
    <property type="entry name" value="Multidrug efflux transporter AcrB transmembrane domain"/>
    <property type="match status" value="2"/>
</dbReference>
<keyword evidence="7 9" id="KW-1133">Transmembrane helix</keyword>
<dbReference type="GO" id="GO:0008324">
    <property type="term" value="F:monoatomic cation transmembrane transporter activity"/>
    <property type="evidence" value="ECO:0007669"/>
    <property type="project" value="InterPro"/>
</dbReference>
<feature type="transmembrane region" description="Helical" evidence="9">
    <location>
        <begin position="402"/>
        <end position="422"/>
    </location>
</feature>
<evidence type="ECO:0000256" key="3">
    <source>
        <dbReference type="ARBA" id="ARBA00010942"/>
    </source>
</evidence>
<feature type="transmembrane region" description="Helical" evidence="9">
    <location>
        <begin position="481"/>
        <end position="504"/>
    </location>
</feature>
<evidence type="ECO:0000256" key="1">
    <source>
        <dbReference type="ARBA" id="ARBA00004651"/>
    </source>
</evidence>
<dbReference type="InterPro" id="IPR004763">
    <property type="entry name" value="CusA-like"/>
</dbReference>
<dbReference type="Pfam" id="PF00873">
    <property type="entry name" value="ACR_tran"/>
    <property type="match status" value="1"/>
</dbReference>
<feature type="transmembrane region" description="Helical" evidence="9">
    <location>
        <begin position="376"/>
        <end position="396"/>
    </location>
</feature>
<dbReference type="PANTHER" id="PTHR32063:SF24">
    <property type="entry name" value="CATION EFFLUX SYSTEM (ACRB_ACRD_ACRF FAMILY)"/>
    <property type="match status" value="1"/>
</dbReference>
<evidence type="ECO:0000256" key="6">
    <source>
        <dbReference type="ARBA" id="ARBA00022692"/>
    </source>
</evidence>
<feature type="transmembrane region" description="Helical" evidence="9">
    <location>
        <begin position="1042"/>
        <end position="1059"/>
    </location>
</feature>
<comment type="subcellular location">
    <subcellularLocation>
        <location evidence="1">Cell membrane</location>
        <topology evidence="1">Multi-pass membrane protein</topology>
    </subcellularLocation>
</comment>
<dbReference type="RefSeq" id="WP_125349758.1">
    <property type="nucleotide sequence ID" value="NZ_RHPN01000011.1"/>
</dbReference>
<feature type="transmembrane region" description="Helical" evidence="9">
    <location>
        <begin position="925"/>
        <end position="950"/>
    </location>
</feature>
<dbReference type="GO" id="GO:0005886">
    <property type="term" value="C:plasma membrane"/>
    <property type="evidence" value="ECO:0007669"/>
    <property type="project" value="UniProtKB-SubCell"/>
</dbReference>